<proteinExistence type="predicted"/>
<keyword evidence="2" id="KW-0378">Hydrolase</keyword>
<dbReference type="PANTHER" id="PTHR31302:SF31">
    <property type="entry name" value="PHOSPHODIESTERASE YAEI"/>
    <property type="match status" value="1"/>
</dbReference>
<evidence type="ECO:0000256" key="1">
    <source>
        <dbReference type="ARBA" id="ARBA00022723"/>
    </source>
</evidence>
<sequence length="275" mass="31529">MWFLLLLVGLLALVLYGHRNTYRFTLKRIHLPLNRRVPCPQRLTILHLSDLHMENISISPEDLYNQLKNERIDLIALTGDYLDQAQNIEKFLTYVEILQRLNPPYGIYAVFGNHDYVLEPEALAYLKREMTRRGVHVLQNASRTLSIDGQTLTIIGVDDFSTRRSDLARAYKGVDESSVCLVLTHDPNLVLHMDGYPCDYLLSGHFHGGQIHWPKPFHLVKMGALPRRNIIRGLHVWGEKAFYISEGLGQTALNIRLRSRPEVTLHTIGHAQHSA</sequence>
<dbReference type="SUPFAM" id="SSF56300">
    <property type="entry name" value="Metallo-dependent phosphatases"/>
    <property type="match status" value="1"/>
</dbReference>
<evidence type="ECO:0000256" key="2">
    <source>
        <dbReference type="ARBA" id="ARBA00022801"/>
    </source>
</evidence>
<dbReference type="GO" id="GO:0046872">
    <property type="term" value="F:metal ion binding"/>
    <property type="evidence" value="ECO:0007669"/>
    <property type="project" value="UniProtKB-KW"/>
</dbReference>
<dbReference type="GO" id="GO:0009245">
    <property type="term" value="P:lipid A biosynthetic process"/>
    <property type="evidence" value="ECO:0007669"/>
    <property type="project" value="TreeGrafter"/>
</dbReference>
<reference evidence="4" key="2">
    <citation type="submission" date="2020-09" db="EMBL/GenBank/DDBJ databases">
        <authorList>
            <person name="Sun Q."/>
            <person name="Ohkuma M."/>
        </authorList>
    </citation>
    <scope>NUCLEOTIDE SEQUENCE</scope>
    <source>
        <strain evidence="4">JCM 14719</strain>
    </source>
</reference>
<reference evidence="4" key="1">
    <citation type="journal article" date="2014" name="Int. J. Syst. Evol. Microbiol.">
        <title>Complete genome sequence of Corynebacterium casei LMG S-19264T (=DSM 44701T), isolated from a smear-ripened cheese.</title>
        <authorList>
            <consortium name="US DOE Joint Genome Institute (JGI-PGF)"/>
            <person name="Walter F."/>
            <person name="Albersmeier A."/>
            <person name="Kalinowski J."/>
            <person name="Ruckert C."/>
        </authorList>
    </citation>
    <scope>NUCLEOTIDE SEQUENCE</scope>
    <source>
        <strain evidence="4">JCM 14719</strain>
    </source>
</reference>
<keyword evidence="1" id="KW-0479">Metal-binding</keyword>
<dbReference type="Proteomes" id="UP000637720">
    <property type="component" value="Unassembled WGS sequence"/>
</dbReference>
<dbReference type="InterPro" id="IPR029052">
    <property type="entry name" value="Metallo-depent_PP-like"/>
</dbReference>
<name>A0A8J3B4P7_9BACI</name>
<dbReference type="InterPro" id="IPR051158">
    <property type="entry name" value="Metallophosphoesterase_sf"/>
</dbReference>
<gene>
    <name evidence="4" type="primary">ykoQ</name>
    <name evidence="4" type="ORF">GCM10007043_03860</name>
</gene>
<dbReference type="PANTHER" id="PTHR31302">
    <property type="entry name" value="TRANSMEMBRANE PROTEIN WITH METALLOPHOSPHOESTERASE DOMAIN-RELATED"/>
    <property type="match status" value="1"/>
</dbReference>
<evidence type="ECO:0000313" key="5">
    <source>
        <dbReference type="Proteomes" id="UP000637720"/>
    </source>
</evidence>
<evidence type="ECO:0000259" key="3">
    <source>
        <dbReference type="Pfam" id="PF00149"/>
    </source>
</evidence>
<accession>A0A8J3B4P7</accession>
<dbReference type="Pfam" id="PF00149">
    <property type="entry name" value="Metallophos"/>
    <property type="match status" value="1"/>
</dbReference>
<feature type="domain" description="Calcineurin-like phosphoesterase" evidence="3">
    <location>
        <begin position="43"/>
        <end position="208"/>
    </location>
</feature>
<comment type="caution">
    <text evidence="4">The sequence shown here is derived from an EMBL/GenBank/DDBJ whole genome shotgun (WGS) entry which is preliminary data.</text>
</comment>
<dbReference type="GO" id="GO:0016020">
    <property type="term" value="C:membrane"/>
    <property type="evidence" value="ECO:0007669"/>
    <property type="project" value="GOC"/>
</dbReference>
<dbReference type="AlphaFoldDB" id="A0A8J3B4P7"/>
<organism evidence="4 5">
    <name type="scientific">Calditerricola satsumensis</name>
    <dbReference type="NCBI Taxonomy" id="373054"/>
    <lineage>
        <taxon>Bacteria</taxon>
        <taxon>Bacillati</taxon>
        <taxon>Bacillota</taxon>
        <taxon>Bacilli</taxon>
        <taxon>Bacillales</taxon>
        <taxon>Bacillaceae</taxon>
        <taxon>Calditerricola</taxon>
    </lineage>
</organism>
<evidence type="ECO:0000313" key="4">
    <source>
        <dbReference type="EMBL" id="GGJ93363.1"/>
    </source>
</evidence>
<protein>
    <submittedName>
        <fullName evidence="4">Putative metallophosphoesterase YkoQ</fullName>
    </submittedName>
</protein>
<dbReference type="InterPro" id="IPR004843">
    <property type="entry name" value="Calcineurin-like_PHP"/>
</dbReference>
<dbReference type="RefSeq" id="WP_229725597.1">
    <property type="nucleotide sequence ID" value="NZ_BMOF01000004.1"/>
</dbReference>
<keyword evidence="5" id="KW-1185">Reference proteome</keyword>
<dbReference type="EMBL" id="BMOF01000004">
    <property type="protein sequence ID" value="GGJ93363.1"/>
    <property type="molecule type" value="Genomic_DNA"/>
</dbReference>
<dbReference type="Gene3D" id="3.60.21.10">
    <property type="match status" value="1"/>
</dbReference>
<dbReference type="GO" id="GO:0008758">
    <property type="term" value="F:UDP-2,3-diacylglucosamine hydrolase activity"/>
    <property type="evidence" value="ECO:0007669"/>
    <property type="project" value="TreeGrafter"/>
</dbReference>